<organism evidence="6 7">
    <name type="scientific">Nocardioides plantarum</name>
    <dbReference type="NCBI Taxonomy" id="29299"/>
    <lineage>
        <taxon>Bacteria</taxon>
        <taxon>Bacillati</taxon>
        <taxon>Actinomycetota</taxon>
        <taxon>Actinomycetes</taxon>
        <taxon>Propionibacteriales</taxon>
        <taxon>Nocardioidaceae</taxon>
        <taxon>Nocardioides</taxon>
    </lineage>
</organism>
<dbReference type="RefSeq" id="WP_246084253.1">
    <property type="nucleotide sequence ID" value="NZ_JBHMDG010000022.1"/>
</dbReference>
<protein>
    <submittedName>
        <fullName evidence="6">LuxR C-terminal-related transcriptional regulator</fullName>
    </submittedName>
</protein>
<keyword evidence="4" id="KW-0732">Signal</keyword>
<feature type="domain" description="HTH luxR-type" evidence="5">
    <location>
        <begin position="138"/>
        <end position="203"/>
    </location>
</feature>
<dbReference type="SMART" id="SM00421">
    <property type="entry name" value="HTH_LUXR"/>
    <property type="match status" value="1"/>
</dbReference>
<dbReference type="Gene3D" id="1.10.10.10">
    <property type="entry name" value="Winged helix-like DNA-binding domain superfamily/Winged helix DNA-binding domain"/>
    <property type="match status" value="1"/>
</dbReference>
<dbReference type="PANTHER" id="PTHR44688:SF16">
    <property type="entry name" value="DNA-BINDING TRANSCRIPTIONAL ACTIVATOR DEVR_DOSR"/>
    <property type="match status" value="1"/>
</dbReference>
<keyword evidence="3" id="KW-0804">Transcription</keyword>
<keyword evidence="1" id="KW-0805">Transcription regulation</keyword>
<keyword evidence="2" id="KW-0238">DNA-binding</keyword>
<evidence type="ECO:0000259" key="5">
    <source>
        <dbReference type="PROSITE" id="PS50043"/>
    </source>
</evidence>
<evidence type="ECO:0000313" key="6">
    <source>
        <dbReference type="EMBL" id="MFB9314602.1"/>
    </source>
</evidence>
<dbReference type="InterPro" id="IPR016032">
    <property type="entry name" value="Sig_transdc_resp-reg_C-effctor"/>
</dbReference>
<accession>A0ABV5KCY3</accession>
<dbReference type="InterPro" id="IPR036388">
    <property type="entry name" value="WH-like_DNA-bd_sf"/>
</dbReference>
<evidence type="ECO:0000256" key="4">
    <source>
        <dbReference type="SAM" id="SignalP"/>
    </source>
</evidence>
<dbReference type="PROSITE" id="PS50043">
    <property type="entry name" value="HTH_LUXR_2"/>
    <property type="match status" value="1"/>
</dbReference>
<proteinExistence type="predicted"/>
<dbReference type="EMBL" id="JBHMDG010000022">
    <property type="protein sequence ID" value="MFB9314602.1"/>
    <property type="molecule type" value="Genomic_DNA"/>
</dbReference>
<feature type="chain" id="PRO_5047341172" evidence="4">
    <location>
        <begin position="26"/>
        <end position="210"/>
    </location>
</feature>
<evidence type="ECO:0000256" key="3">
    <source>
        <dbReference type="ARBA" id="ARBA00023163"/>
    </source>
</evidence>
<keyword evidence="7" id="KW-1185">Reference proteome</keyword>
<dbReference type="Proteomes" id="UP001589750">
    <property type="component" value="Unassembled WGS sequence"/>
</dbReference>
<gene>
    <name evidence="6" type="ORF">ACFFRI_16210</name>
</gene>
<name>A0ABV5KCY3_9ACTN</name>
<dbReference type="InterPro" id="IPR000792">
    <property type="entry name" value="Tscrpt_reg_LuxR_C"/>
</dbReference>
<feature type="signal peptide" evidence="4">
    <location>
        <begin position="1"/>
        <end position="25"/>
    </location>
</feature>
<dbReference type="CDD" id="cd06170">
    <property type="entry name" value="LuxR_C_like"/>
    <property type="match status" value="1"/>
</dbReference>
<evidence type="ECO:0000256" key="2">
    <source>
        <dbReference type="ARBA" id="ARBA00023125"/>
    </source>
</evidence>
<evidence type="ECO:0000256" key="1">
    <source>
        <dbReference type="ARBA" id="ARBA00023015"/>
    </source>
</evidence>
<dbReference type="Pfam" id="PF00196">
    <property type="entry name" value="GerE"/>
    <property type="match status" value="1"/>
</dbReference>
<sequence>MDTPRPAATVAVVTVRVVSPLPAVAAGLRTMLTAHPAVAVVDEHHPLPSDPDVVLYDAHALVDGGADLERLLATPSLVLAVCNGLRPALAGEASARGAHGTIDLGTDRDGLVESVLSAIGAARSGASGPATGPGSLRRLGASAGLTPREVDVLSQITQGLSNQEIAEQSYLSINSVKTYIRSAYRRIGVTSRAQAVVWCVQNGFPSMLAA</sequence>
<dbReference type="PANTHER" id="PTHR44688">
    <property type="entry name" value="DNA-BINDING TRANSCRIPTIONAL ACTIVATOR DEVR_DOSR"/>
    <property type="match status" value="1"/>
</dbReference>
<comment type="caution">
    <text evidence="6">The sequence shown here is derived from an EMBL/GenBank/DDBJ whole genome shotgun (WGS) entry which is preliminary data.</text>
</comment>
<dbReference type="PRINTS" id="PR00038">
    <property type="entry name" value="HTHLUXR"/>
</dbReference>
<evidence type="ECO:0000313" key="7">
    <source>
        <dbReference type="Proteomes" id="UP001589750"/>
    </source>
</evidence>
<dbReference type="SUPFAM" id="SSF46894">
    <property type="entry name" value="C-terminal effector domain of the bipartite response regulators"/>
    <property type="match status" value="1"/>
</dbReference>
<reference evidence="6 7" key="1">
    <citation type="submission" date="2024-09" db="EMBL/GenBank/DDBJ databases">
        <authorList>
            <person name="Sun Q."/>
            <person name="Mori K."/>
        </authorList>
    </citation>
    <scope>NUCLEOTIDE SEQUENCE [LARGE SCALE GENOMIC DNA]</scope>
    <source>
        <strain evidence="6 7">JCM 9626</strain>
    </source>
</reference>